<keyword evidence="2" id="KW-1185">Reference proteome</keyword>
<evidence type="ECO:0000313" key="2">
    <source>
        <dbReference type="Proteomes" id="UP000681794"/>
    </source>
</evidence>
<dbReference type="EMBL" id="CP076544">
    <property type="protein sequence ID" value="QWS33242.1"/>
    <property type="molecule type" value="Genomic_DNA"/>
</dbReference>
<accession>A0ACD1E3I0</accession>
<name>A0ACD1E3I0_9MICO</name>
<organism evidence="1 2">
    <name type="scientific">Curtobacterium aetherium</name>
    <dbReference type="NCBI Taxonomy" id="2841594"/>
    <lineage>
        <taxon>Bacteria</taxon>
        <taxon>Bacillati</taxon>
        <taxon>Actinomycetota</taxon>
        <taxon>Actinomycetes</taxon>
        <taxon>Micrococcales</taxon>
        <taxon>Microbacteriaceae</taxon>
        <taxon>Curtobacterium</taxon>
    </lineage>
</organism>
<proteinExistence type="predicted"/>
<reference evidence="1" key="1">
    <citation type="submission" date="2021-06" db="EMBL/GenBank/DDBJ databases">
        <authorList>
            <person name="Ellington A.J."/>
            <person name="Bryan N.C."/>
            <person name="Christner B.C."/>
            <person name="Reisch C.R."/>
        </authorList>
    </citation>
    <scope>NUCLEOTIDE SEQUENCE</scope>
    <source>
        <strain evidence="1">L6-1</strain>
    </source>
</reference>
<gene>
    <name evidence="1" type="ORF">KM842_13505</name>
</gene>
<sequence length="151" mass="16451">MKQRKKFVFGTKAKVGSAALVTASLVFGGATAAHAEGNFTSYMTQVQPTFYSRDWTDNNRDATSTVITLSHCKVNKGGARVGSTKLSSVEIWLHYGDAYTKPKKIKKSCGTYNFGRISGRDTGNSFEIHAINGITDRGAKIFLNADVKVVY</sequence>
<evidence type="ECO:0000313" key="1">
    <source>
        <dbReference type="EMBL" id="QWS33242.1"/>
    </source>
</evidence>
<dbReference type="Proteomes" id="UP000681794">
    <property type="component" value="Chromosome"/>
</dbReference>
<protein>
    <submittedName>
        <fullName evidence="1">Uncharacterized protein</fullName>
    </submittedName>
</protein>